<dbReference type="EC" id="2.1.2.11" evidence="7"/>
<keyword evidence="7 10" id="KW-0460">Magnesium</keyword>
<protein>
    <recommendedName>
        <fullName evidence="7">3-methyl-2-oxobutanoate hydroxymethyltransferase</fullName>
        <ecNumber evidence="7">2.1.2.11</ecNumber>
    </recommendedName>
    <alternativeName>
        <fullName evidence="7">Ketopantoate hydroxymethyltransferase</fullName>
        <shortName evidence="7">KPHMT</shortName>
    </alternativeName>
</protein>
<sequence length="281" mass="30539">MKNSRVTIPTILNRKSSGKKIVALTAYDYSFGRLLNETDLDLILVGDSLGMMCLGYENTLPVTMEDMILHTRSVKRAVNHPLLVSDLPFMSYQISVEEAIRNAGRLMQEGGADAVKLEGGAREADKVSAISQAGIPVMGHIGLTPQSVHQMGGYRIQGKHYADARQIKQDARELQKAGAFSIVLEGMPGSLAAEITKELKIPTVGIGAGVECDGQILVLQDLLGMNVDFTPKFVKQYANLGEQIQSAVQSYVSEVRSGEFPAKEHTYNQESPSLRSVEETG</sequence>
<gene>
    <name evidence="7 12" type="primary">panB</name>
    <name evidence="12" type="ORF">G3M78_10425</name>
</gene>
<dbReference type="PANTHER" id="PTHR20881:SF0">
    <property type="entry name" value="3-METHYL-2-OXOBUTANOATE HYDROXYMETHYLTRANSFERASE"/>
    <property type="match status" value="1"/>
</dbReference>
<dbReference type="GO" id="GO:0003864">
    <property type="term" value="F:3-methyl-2-oxobutanoate hydroxymethyltransferase activity"/>
    <property type="evidence" value="ECO:0007669"/>
    <property type="project" value="UniProtKB-UniRule"/>
</dbReference>
<comment type="cofactor">
    <cofactor evidence="7 10">
        <name>Mg(2+)</name>
        <dbReference type="ChEBI" id="CHEBI:18420"/>
    </cofactor>
    <text evidence="7 10">Binds 1 Mg(2+) ion per subunit.</text>
</comment>
<feature type="binding site" evidence="7 10">
    <location>
        <position position="47"/>
    </location>
    <ligand>
        <name>Mg(2+)</name>
        <dbReference type="ChEBI" id="CHEBI:18420"/>
    </ligand>
</feature>
<evidence type="ECO:0000313" key="12">
    <source>
        <dbReference type="EMBL" id="QPJ65782.1"/>
    </source>
</evidence>
<evidence type="ECO:0000256" key="11">
    <source>
        <dbReference type="SAM" id="MobiDB-lite"/>
    </source>
</evidence>
<comment type="similarity">
    <text evidence="2 7">Belongs to the PanB family.</text>
</comment>
<name>A0A7T0C3K7_9BACT</name>
<evidence type="ECO:0000256" key="5">
    <source>
        <dbReference type="ARBA" id="ARBA00022679"/>
    </source>
</evidence>
<proteinExistence type="inferred from homology"/>
<feature type="binding site" evidence="7 9">
    <location>
        <position position="116"/>
    </location>
    <ligand>
        <name>3-methyl-2-oxobutanoate</name>
        <dbReference type="ChEBI" id="CHEBI:11851"/>
    </ligand>
</feature>
<evidence type="ECO:0000256" key="3">
    <source>
        <dbReference type="ARBA" id="ARBA00011424"/>
    </source>
</evidence>
<keyword evidence="4 7" id="KW-0566">Pantothenate biosynthesis</keyword>
<dbReference type="InterPro" id="IPR040442">
    <property type="entry name" value="Pyrv_kinase-like_dom_sf"/>
</dbReference>
<dbReference type="GO" id="GO:0015940">
    <property type="term" value="P:pantothenate biosynthetic process"/>
    <property type="evidence" value="ECO:0007669"/>
    <property type="project" value="UniProtKB-UniRule"/>
</dbReference>
<keyword evidence="7" id="KW-0963">Cytoplasm</keyword>
<dbReference type="FunFam" id="3.20.20.60:FF:000003">
    <property type="entry name" value="3-methyl-2-oxobutanoate hydroxymethyltransferase"/>
    <property type="match status" value="1"/>
</dbReference>
<evidence type="ECO:0000256" key="2">
    <source>
        <dbReference type="ARBA" id="ARBA00008676"/>
    </source>
</evidence>
<feature type="binding site" evidence="7 10">
    <location>
        <position position="86"/>
    </location>
    <ligand>
        <name>Mg(2+)</name>
        <dbReference type="ChEBI" id="CHEBI:18420"/>
    </ligand>
</feature>
<dbReference type="Gene3D" id="3.20.20.60">
    <property type="entry name" value="Phosphoenolpyruvate-binding domains"/>
    <property type="match status" value="1"/>
</dbReference>
<evidence type="ECO:0000256" key="9">
    <source>
        <dbReference type="PIRSR" id="PIRSR000388-2"/>
    </source>
</evidence>
<feature type="region of interest" description="Disordered" evidence="11">
    <location>
        <begin position="262"/>
        <end position="281"/>
    </location>
</feature>
<evidence type="ECO:0000256" key="6">
    <source>
        <dbReference type="ARBA" id="ARBA00056497"/>
    </source>
</evidence>
<comment type="function">
    <text evidence="6 7">Catalyzes the reversible reaction in which hydroxymethyl group from 5,10-methylenetetrahydrofolate is transferred onto alpha-ketoisovalerate to form ketopantoate.</text>
</comment>
<comment type="subcellular location">
    <subcellularLocation>
        <location evidence="7">Cytoplasm</location>
    </subcellularLocation>
</comment>
<evidence type="ECO:0000256" key="4">
    <source>
        <dbReference type="ARBA" id="ARBA00022655"/>
    </source>
</evidence>
<dbReference type="GO" id="GO:0032259">
    <property type="term" value="P:methylation"/>
    <property type="evidence" value="ECO:0007669"/>
    <property type="project" value="UniProtKB-KW"/>
</dbReference>
<feature type="binding site" evidence="7 9">
    <location>
        <position position="86"/>
    </location>
    <ligand>
        <name>3-methyl-2-oxobutanoate</name>
        <dbReference type="ChEBI" id="CHEBI:11851"/>
    </ligand>
</feature>
<dbReference type="HAMAP" id="MF_00156">
    <property type="entry name" value="PanB"/>
    <property type="match status" value="1"/>
</dbReference>
<dbReference type="Pfam" id="PF02548">
    <property type="entry name" value="Pantoate_transf"/>
    <property type="match status" value="1"/>
</dbReference>
<comment type="subunit">
    <text evidence="3 7">Homodecamer; pentamer of dimers.</text>
</comment>
<dbReference type="GO" id="GO:0005737">
    <property type="term" value="C:cytoplasm"/>
    <property type="evidence" value="ECO:0007669"/>
    <property type="project" value="UniProtKB-SubCell"/>
</dbReference>
<feature type="binding site" evidence="7 10">
    <location>
        <position position="118"/>
    </location>
    <ligand>
        <name>Mg(2+)</name>
        <dbReference type="ChEBI" id="CHEBI:18420"/>
    </ligand>
</feature>
<dbReference type="Proteomes" id="UP000594464">
    <property type="component" value="Chromosome"/>
</dbReference>
<evidence type="ECO:0000256" key="10">
    <source>
        <dbReference type="PIRSR" id="PIRSR000388-3"/>
    </source>
</evidence>
<dbReference type="PANTHER" id="PTHR20881">
    <property type="entry name" value="3-METHYL-2-OXOBUTANOATE HYDROXYMETHYLTRANSFERASE"/>
    <property type="match status" value="1"/>
</dbReference>
<keyword evidence="12" id="KW-0489">Methyltransferase</keyword>
<dbReference type="EMBL" id="CP048620">
    <property type="protein sequence ID" value="QPJ65782.1"/>
    <property type="molecule type" value="Genomic_DNA"/>
</dbReference>
<reference evidence="13" key="1">
    <citation type="submission" date="2020-02" db="EMBL/GenBank/DDBJ databases">
        <title>Genomic and physiological characterization of two novel Nitrospinaceae genera.</title>
        <authorList>
            <person name="Mueller A.J."/>
            <person name="Jung M.-Y."/>
            <person name="Strachan C.R."/>
            <person name="Herbold C.W."/>
            <person name="Kirkegaard R.H."/>
            <person name="Daims H."/>
        </authorList>
    </citation>
    <scope>NUCLEOTIDE SEQUENCE [LARGE SCALE GENOMIC DNA]</scope>
</reference>
<dbReference type="AlphaFoldDB" id="A0A7T0C3K7"/>
<dbReference type="KEGG" id="nva:G3M78_10425"/>
<comment type="pathway">
    <text evidence="1 7">Cofactor biosynthesis; (R)-pantothenate biosynthesis; (R)-pantoate from 3-methyl-2-oxobutanoate: step 1/2.</text>
</comment>
<dbReference type="GO" id="GO:0008168">
    <property type="term" value="F:methyltransferase activity"/>
    <property type="evidence" value="ECO:0007669"/>
    <property type="project" value="UniProtKB-KW"/>
</dbReference>
<feature type="active site" description="Proton acceptor" evidence="7 8">
    <location>
        <position position="185"/>
    </location>
</feature>
<keyword evidence="5 7" id="KW-0808">Transferase</keyword>
<dbReference type="InterPro" id="IPR015813">
    <property type="entry name" value="Pyrv/PenolPyrv_kinase-like_dom"/>
</dbReference>
<evidence type="ECO:0000256" key="8">
    <source>
        <dbReference type="PIRSR" id="PIRSR000388-1"/>
    </source>
</evidence>
<dbReference type="NCBIfam" id="TIGR00222">
    <property type="entry name" value="panB"/>
    <property type="match status" value="1"/>
</dbReference>
<dbReference type="NCBIfam" id="NF001452">
    <property type="entry name" value="PRK00311.1"/>
    <property type="match status" value="1"/>
</dbReference>
<dbReference type="GO" id="GO:0000287">
    <property type="term" value="F:magnesium ion binding"/>
    <property type="evidence" value="ECO:0007669"/>
    <property type="project" value="TreeGrafter"/>
</dbReference>
<dbReference type="SUPFAM" id="SSF51621">
    <property type="entry name" value="Phosphoenolpyruvate/pyruvate domain"/>
    <property type="match status" value="1"/>
</dbReference>
<dbReference type="PIRSF" id="PIRSF000388">
    <property type="entry name" value="Pantoate_hydroxy_MeTrfase"/>
    <property type="match status" value="1"/>
</dbReference>
<dbReference type="UniPathway" id="UPA00028">
    <property type="reaction ID" value="UER00003"/>
</dbReference>
<feature type="binding site" evidence="7 9">
    <location>
        <begin position="47"/>
        <end position="48"/>
    </location>
    <ligand>
        <name>3-methyl-2-oxobutanoate</name>
        <dbReference type="ChEBI" id="CHEBI:11851"/>
    </ligand>
</feature>
<keyword evidence="7 10" id="KW-0479">Metal-binding</keyword>
<accession>A0A7T0C3K7</accession>
<evidence type="ECO:0000313" key="13">
    <source>
        <dbReference type="Proteomes" id="UP000594464"/>
    </source>
</evidence>
<comment type="catalytic activity">
    <reaction evidence="7">
        <text>(6R)-5,10-methylene-5,6,7,8-tetrahydrofolate + 3-methyl-2-oxobutanoate + H2O = 2-dehydropantoate + (6S)-5,6,7,8-tetrahydrofolate</text>
        <dbReference type="Rhea" id="RHEA:11824"/>
        <dbReference type="ChEBI" id="CHEBI:11561"/>
        <dbReference type="ChEBI" id="CHEBI:11851"/>
        <dbReference type="ChEBI" id="CHEBI:15377"/>
        <dbReference type="ChEBI" id="CHEBI:15636"/>
        <dbReference type="ChEBI" id="CHEBI:57453"/>
        <dbReference type="EC" id="2.1.2.11"/>
    </reaction>
</comment>
<evidence type="ECO:0000256" key="1">
    <source>
        <dbReference type="ARBA" id="ARBA00005033"/>
    </source>
</evidence>
<evidence type="ECO:0000256" key="7">
    <source>
        <dbReference type="HAMAP-Rule" id="MF_00156"/>
    </source>
</evidence>
<organism evidence="12 13">
    <name type="scientific">Candidatus Nitrohelix vancouverensis</name>
    <dbReference type="NCBI Taxonomy" id="2705534"/>
    <lineage>
        <taxon>Bacteria</taxon>
        <taxon>Pseudomonadati</taxon>
        <taxon>Nitrospinota/Tectimicrobiota group</taxon>
        <taxon>Nitrospinota</taxon>
        <taxon>Nitrospinia</taxon>
        <taxon>Nitrospinales</taxon>
        <taxon>Nitrospinaceae</taxon>
        <taxon>Candidatus Nitrohelix</taxon>
    </lineage>
</organism>
<dbReference type="InterPro" id="IPR003700">
    <property type="entry name" value="Pantoate_hydroxy_MeTrfase"/>
</dbReference>
<dbReference type="CDD" id="cd06557">
    <property type="entry name" value="KPHMT-like"/>
    <property type="match status" value="1"/>
</dbReference>